<dbReference type="Proteomes" id="UP000199603">
    <property type="component" value="Unassembled WGS sequence"/>
</dbReference>
<reference evidence="1 2" key="1">
    <citation type="submission" date="2016-10" db="EMBL/GenBank/DDBJ databases">
        <authorList>
            <person name="de Groot N.N."/>
        </authorList>
    </citation>
    <scope>NUCLEOTIDE SEQUENCE [LARGE SCALE GENOMIC DNA]</scope>
    <source>
        <strain evidence="1 2">DSM 16957</strain>
    </source>
</reference>
<name>A0A1G6WKN0_9GAMM</name>
<sequence>MSLTLLFVLLLLAGLAGFAAVLYLAHRRHVLGWLSAWLRQDWRAPAPTGVTRHLLFCFVDHYEPQWGRADYARECARVTRWRRDYPKVCEGYRDADGRAPVHTFFYPEEEYRAEHLDALVELCRMGLGEIEVHLHHDRDTEANLRQTLRRFTRQLVERHDALPVDPTTGQPQWAFIHGNWALDNSHPYGHGCGVNNELIVLREEGCYADFTFPSAPDPTQPSNINRIYYAKDDPQRPKSHERGQRVRVGGQPWGDLMLIQGVLGLNFRSRKYGLLPRIENSDIRAVSPPSPARIDDWVRAGIHVEGRPEWTFVKIHTHGTQDCDLDTLLGAPMREAFAHLEQAYNDGERWQLHYVSAREMYNIAKAAEAGETGNPGQYRDYRIARPAYAPRSAVEAA</sequence>
<keyword evidence="2" id="KW-1185">Reference proteome</keyword>
<evidence type="ECO:0000313" key="2">
    <source>
        <dbReference type="Proteomes" id="UP000199603"/>
    </source>
</evidence>
<evidence type="ECO:0000313" key="1">
    <source>
        <dbReference type="EMBL" id="SDD66243.1"/>
    </source>
</evidence>
<dbReference type="EMBL" id="FNAG01000005">
    <property type="protein sequence ID" value="SDD66243.1"/>
    <property type="molecule type" value="Genomic_DNA"/>
</dbReference>
<protein>
    <submittedName>
        <fullName evidence="1">Uncharacterized protein</fullName>
    </submittedName>
</protein>
<dbReference type="RefSeq" id="WP_091242159.1">
    <property type="nucleotide sequence ID" value="NZ_FNAG01000005.1"/>
</dbReference>
<gene>
    <name evidence="1" type="ORF">SAMN04488509_10541</name>
</gene>
<organism evidence="1 2">
    <name type="scientific">Aquimonas voraii</name>
    <dbReference type="NCBI Taxonomy" id="265719"/>
    <lineage>
        <taxon>Bacteria</taxon>
        <taxon>Pseudomonadati</taxon>
        <taxon>Pseudomonadota</taxon>
        <taxon>Gammaproteobacteria</taxon>
        <taxon>Lysobacterales</taxon>
        <taxon>Lysobacteraceae</taxon>
        <taxon>Aquimonas</taxon>
    </lineage>
</organism>
<accession>A0A1G6WKN0</accession>
<dbReference type="STRING" id="265719.SAMN04488509_10541"/>
<dbReference type="AlphaFoldDB" id="A0A1G6WKN0"/>
<dbReference type="OrthoDB" id="208599at2"/>
<proteinExistence type="predicted"/>